<comment type="caution">
    <text evidence="1">The sequence shown here is derived from an EMBL/GenBank/DDBJ whole genome shotgun (WGS) entry which is preliminary data.</text>
</comment>
<organism evidence="1 2">
    <name type="scientific">Diphasiastrum complanatum</name>
    <name type="common">Issler's clubmoss</name>
    <name type="synonym">Lycopodium complanatum</name>
    <dbReference type="NCBI Taxonomy" id="34168"/>
    <lineage>
        <taxon>Eukaryota</taxon>
        <taxon>Viridiplantae</taxon>
        <taxon>Streptophyta</taxon>
        <taxon>Embryophyta</taxon>
        <taxon>Tracheophyta</taxon>
        <taxon>Lycopodiopsida</taxon>
        <taxon>Lycopodiales</taxon>
        <taxon>Lycopodiaceae</taxon>
        <taxon>Lycopodioideae</taxon>
        <taxon>Diphasiastrum</taxon>
    </lineage>
</organism>
<dbReference type="Proteomes" id="UP001162992">
    <property type="component" value="Chromosome 16"/>
</dbReference>
<evidence type="ECO:0000313" key="2">
    <source>
        <dbReference type="Proteomes" id="UP001162992"/>
    </source>
</evidence>
<protein>
    <submittedName>
        <fullName evidence="1">Uncharacterized protein</fullName>
    </submittedName>
</protein>
<keyword evidence="2" id="KW-1185">Reference proteome</keyword>
<gene>
    <name evidence="1" type="ORF">O6H91_16G094100</name>
</gene>
<reference evidence="2" key="1">
    <citation type="journal article" date="2024" name="Proc. Natl. Acad. Sci. U.S.A.">
        <title>Extraordinary preservation of gene collinearity over three hundred million years revealed in homosporous lycophytes.</title>
        <authorList>
            <person name="Li C."/>
            <person name="Wickell D."/>
            <person name="Kuo L.Y."/>
            <person name="Chen X."/>
            <person name="Nie B."/>
            <person name="Liao X."/>
            <person name="Peng D."/>
            <person name="Ji J."/>
            <person name="Jenkins J."/>
            <person name="Williams M."/>
            <person name="Shu S."/>
            <person name="Plott C."/>
            <person name="Barry K."/>
            <person name="Rajasekar S."/>
            <person name="Grimwood J."/>
            <person name="Han X."/>
            <person name="Sun S."/>
            <person name="Hou Z."/>
            <person name="He W."/>
            <person name="Dai G."/>
            <person name="Sun C."/>
            <person name="Schmutz J."/>
            <person name="Leebens-Mack J.H."/>
            <person name="Li F.W."/>
            <person name="Wang L."/>
        </authorList>
    </citation>
    <scope>NUCLEOTIDE SEQUENCE [LARGE SCALE GENOMIC DNA]</scope>
    <source>
        <strain evidence="2">cv. PW_Plant_1</strain>
    </source>
</reference>
<proteinExistence type="predicted"/>
<sequence length="87" mass="9648">MTQAQQHPPAGAALIEEHQIAGVSLLLQIVMLGIAFVLGHVLRRRKFYYLHEAGASLLIGECLSSFGVHDLLQKSSYSLSAFYWHLV</sequence>
<name>A0ACC2BF28_DIPCM</name>
<evidence type="ECO:0000313" key="1">
    <source>
        <dbReference type="EMBL" id="KAJ7528305.1"/>
    </source>
</evidence>
<dbReference type="EMBL" id="CM055107">
    <property type="protein sequence ID" value="KAJ7528305.1"/>
    <property type="molecule type" value="Genomic_DNA"/>
</dbReference>
<accession>A0ACC2BF28</accession>